<dbReference type="InterPro" id="IPR013328">
    <property type="entry name" value="6PGD_dom2"/>
</dbReference>
<feature type="compositionally biased region" description="Polar residues" evidence="3">
    <location>
        <begin position="490"/>
        <end position="502"/>
    </location>
</feature>
<reference evidence="6 7" key="1">
    <citation type="submission" date="2024-09" db="EMBL/GenBank/DDBJ databases">
        <title>Description of Labrys sedimenti sp. nov., isolated from a diclofenac-degrading enrichment culture, and genome-based reclassification of Labrys portucalensis as a later heterotypic synonym of Labrys neptuniae.</title>
        <authorList>
            <person name="Tancsics A."/>
            <person name="Csepanyi A."/>
        </authorList>
    </citation>
    <scope>NUCLEOTIDE SEQUENCE [LARGE SCALE GENOMIC DNA]</scope>
    <source>
        <strain evidence="6 7">LMG 23412</strain>
    </source>
</reference>
<dbReference type="Pfam" id="PF08125">
    <property type="entry name" value="Mannitol_dh_C"/>
    <property type="match status" value="1"/>
</dbReference>
<dbReference type="InterPro" id="IPR013131">
    <property type="entry name" value="Mannitol_DH_N"/>
</dbReference>
<dbReference type="InterPro" id="IPR013118">
    <property type="entry name" value="Mannitol_DH_C"/>
</dbReference>
<feature type="domain" description="Mannitol dehydrogenase C-terminal" evidence="5">
    <location>
        <begin position="284"/>
        <end position="475"/>
    </location>
</feature>
<dbReference type="GO" id="GO:0016491">
    <property type="term" value="F:oxidoreductase activity"/>
    <property type="evidence" value="ECO:0007669"/>
    <property type="project" value="UniProtKB-KW"/>
</dbReference>
<accession>A0ABV6ZRT6</accession>
<dbReference type="Proteomes" id="UP001595190">
    <property type="component" value="Unassembled WGS sequence"/>
</dbReference>
<dbReference type="InterPro" id="IPR008927">
    <property type="entry name" value="6-PGluconate_DH-like_C_sf"/>
</dbReference>
<feature type="domain" description="Mannitol dehydrogenase N-terminal" evidence="4">
    <location>
        <begin position="29"/>
        <end position="276"/>
    </location>
</feature>
<evidence type="ECO:0000313" key="6">
    <source>
        <dbReference type="EMBL" id="MFC2254852.1"/>
    </source>
</evidence>
<comment type="caution">
    <text evidence="6">The sequence shown here is derived from an EMBL/GenBank/DDBJ whole genome shotgun (WGS) entry which is preliminary data.</text>
</comment>
<dbReference type="SUPFAM" id="SSF51735">
    <property type="entry name" value="NAD(P)-binding Rossmann-fold domains"/>
    <property type="match status" value="1"/>
</dbReference>
<dbReference type="InterPro" id="IPR050988">
    <property type="entry name" value="Mannitol_DH/Oxidoreductase"/>
</dbReference>
<dbReference type="Gene3D" id="1.10.1040.10">
    <property type="entry name" value="N-(1-d-carboxylethyl)-l-norvaline Dehydrogenase, domain 2"/>
    <property type="match status" value="1"/>
</dbReference>
<name>A0ABV6ZRT6_9HYPH</name>
<dbReference type="Gene3D" id="3.40.50.720">
    <property type="entry name" value="NAD(P)-binding Rossmann-like Domain"/>
    <property type="match status" value="1"/>
</dbReference>
<evidence type="ECO:0000259" key="5">
    <source>
        <dbReference type="Pfam" id="PF08125"/>
    </source>
</evidence>
<dbReference type="RefSeq" id="WP_394315453.1">
    <property type="nucleotide sequence ID" value="NZ_JBHGPK010000047.1"/>
</dbReference>
<dbReference type="PRINTS" id="PR00084">
    <property type="entry name" value="MTLDHDRGNASE"/>
</dbReference>
<dbReference type="InterPro" id="IPR023027">
    <property type="entry name" value="Mannitol_DH_CS"/>
</dbReference>
<dbReference type="PANTHER" id="PTHR43362:SF1">
    <property type="entry name" value="MANNITOL DEHYDROGENASE 2-RELATED"/>
    <property type="match status" value="1"/>
</dbReference>
<evidence type="ECO:0000256" key="2">
    <source>
        <dbReference type="ARBA" id="ARBA00023027"/>
    </source>
</evidence>
<dbReference type="InterPro" id="IPR036291">
    <property type="entry name" value="NAD(P)-bd_dom_sf"/>
</dbReference>
<keyword evidence="1 6" id="KW-0560">Oxidoreductase</keyword>
<dbReference type="SUPFAM" id="SSF48179">
    <property type="entry name" value="6-phosphogluconate dehydrogenase C-terminal domain-like"/>
    <property type="match status" value="1"/>
</dbReference>
<dbReference type="PANTHER" id="PTHR43362">
    <property type="entry name" value="MANNITOL DEHYDROGENASE DSF1-RELATED"/>
    <property type="match status" value="1"/>
</dbReference>
<dbReference type="Pfam" id="PF01232">
    <property type="entry name" value="Mannitol_dh"/>
    <property type="match status" value="1"/>
</dbReference>
<evidence type="ECO:0000313" key="7">
    <source>
        <dbReference type="Proteomes" id="UP001595190"/>
    </source>
</evidence>
<dbReference type="InterPro" id="IPR000669">
    <property type="entry name" value="Mannitol_DH"/>
</dbReference>
<evidence type="ECO:0000259" key="4">
    <source>
        <dbReference type="Pfam" id="PF01232"/>
    </source>
</evidence>
<dbReference type="EMBL" id="JBHGPK010000047">
    <property type="protein sequence ID" value="MFC2254852.1"/>
    <property type="molecule type" value="Genomic_DNA"/>
</dbReference>
<dbReference type="PROSITE" id="PS00974">
    <property type="entry name" value="MANNITOL_DHGENASE"/>
    <property type="match status" value="1"/>
</dbReference>
<protein>
    <submittedName>
        <fullName evidence="6">Mannitol dehydrogenase family protein</fullName>
        <ecNumber evidence="6">1.1.1.-</ecNumber>
    </submittedName>
</protein>
<keyword evidence="2" id="KW-0520">NAD</keyword>
<sequence length="527" mass="57025">MNRLNQGALSNLPKGVVGPFYDRRAVNIGIVHLGLGAFHRAHQAVITEAALEAGDYSWGIAGISLRSPDIRDALALQDGLYTVAVRDGTGDRFAVTGAILATLVAPENPGAVLDLMTAPNTRIVSLTVTEKGYCHRPATGDLDEDNSDIRHDLTYPEAPRTAIGFLVEAIARRRRAGHAPFTVLSCDNLPANGHTTASVVRRFAALRDPDLAAYVAENVAFPCTMVDRIVPATTEEDRTIVANALGVEDAWPVVSEPFLQWVIEDRFPSGRPNWEKGGASFVADVEPFELMKLRLLNASHSTLAYLGYLAGHETVATAMAAPGFAALLEGLMREEASPTLPPLESFDIAAYRAALLDRFRNPALRHRTWQIAMDGSQKLPQRLLGTIRDRLAVGATFERLALGIAAWIVYVAGRDERGQPIDVRDPLAARLAEATAGRTEAEELAEACLGFSEVFGTDLPASRPFRITLLQALSALLKDGAAATVARFDTGSQPPESSTGRNFDTPWDPLAHPRPYRPIATFLRSSR</sequence>
<proteinExistence type="predicted"/>
<evidence type="ECO:0000256" key="3">
    <source>
        <dbReference type="SAM" id="MobiDB-lite"/>
    </source>
</evidence>
<organism evidence="6 7">
    <name type="scientific">Labrys neptuniae</name>
    <dbReference type="NCBI Taxonomy" id="376174"/>
    <lineage>
        <taxon>Bacteria</taxon>
        <taxon>Pseudomonadati</taxon>
        <taxon>Pseudomonadota</taxon>
        <taxon>Alphaproteobacteria</taxon>
        <taxon>Hyphomicrobiales</taxon>
        <taxon>Xanthobacteraceae</taxon>
        <taxon>Labrys</taxon>
    </lineage>
</organism>
<gene>
    <name evidence="6" type="ORF">ACETRX_34970</name>
</gene>
<dbReference type="EC" id="1.1.1.-" evidence="6"/>
<evidence type="ECO:0000256" key="1">
    <source>
        <dbReference type="ARBA" id="ARBA00023002"/>
    </source>
</evidence>
<feature type="region of interest" description="Disordered" evidence="3">
    <location>
        <begin position="488"/>
        <end position="515"/>
    </location>
</feature>